<keyword evidence="2" id="KW-1185">Reference proteome</keyword>
<reference evidence="1" key="1">
    <citation type="submission" date="2021-02" db="EMBL/GenBank/DDBJ databases">
        <authorList>
            <consortium name="DOE Joint Genome Institute"/>
            <person name="Ahrendt S."/>
            <person name="Looney B.P."/>
            <person name="Miyauchi S."/>
            <person name="Morin E."/>
            <person name="Drula E."/>
            <person name="Courty P.E."/>
            <person name="Chicoki N."/>
            <person name="Fauchery L."/>
            <person name="Kohler A."/>
            <person name="Kuo A."/>
            <person name="Labutti K."/>
            <person name="Pangilinan J."/>
            <person name="Lipzen A."/>
            <person name="Riley R."/>
            <person name="Andreopoulos W."/>
            <person name="He G."/>
            <person name="Johnson J."/>
            <person name="Barry K.W."/>
            <person name="Grigoriev I.V."/>
            <person name="Nagy L."/>
            <person name="Hibbett D."/>
            <person name="Henrissat B."/>
            <person name="Matheny P.B."/>
            <person name="Labbe J."/>
            <person name="Martin F."/>
        </authorList>
    </citation>
    <scope>NUCLEOTIDE SEQUENCE</scope>
    <source>
        <strain evidence="1">EC-137</strain>
    </source>
</reference>
<proteinExistence type="predicted"/>
<gene>
    <name evidence="1" type="ORF">K488DRAFT_15422</name>
</gene>
<accession>A0ACB8QLL3</accession>
<organism evidence="1 2">
    <name type="scientific">Vararia minispora EC-137</name>
    <dbReference type="NCBI Taxonomy" id="1314806"/>
    <lineage>
        <taxon>Eukaryota</taxon>
        <taxon>Fungi</taxon>
        <taxon>Dikarya</taxon>
        <taxon>Basidiomycota</taxon>
        <taxon>Agaricomycotina</taxon>
        <taxon>Agaricomycetes</taxon>
        <taxon>Russulales</taxon>
        <taxon>Lachnocladiaceae</taxon>
        <taxon>Vararia</taxon>
    </lineage>
</organism>
<feature type="non-terminal residue" evidence="1">
    <location>
        <position position="1"/>
    </location>
</feature>
<evidence type="ECO:0000313" key="2">
    <source>
        <dbReference type="Proteomes" id="UP000814128"/>
    </source>
</evidence>
<sequence length="202" mass="22024">KFWSMYLADADKCDKALLENWKGDTDGILIFVGSTGLFAAVVATFVVDSYKTLQPGTGGETAAVFALMAERLNLVANRSDLTQLPLSQPPLASAERVNILWFSSLFITLICALSATLAQQWSRRYILAVQRHGPPHVRGPVRTLLFDGLNRFRFDNVLVCIISLLHLAVALFLCGLVDFLFAINQKVACSIASLSAATVAAY</sequence>
<comment type="caution">
    <text evidence="1">The sequence shown here is derived from an EMBL/GenBank/DDBJ whole genome shotgun (WGS) entry which is preliminary data.</text>
</comment>
<evidence type="ECO:0000313" key="1">
    <source>
        <dbReference type="EMBL" id="KAI0032713.1"/>
    </source>
</evidence>
<feature type="non-terminal residue" evidence="1">
    <location>
        <position position="202"/>
    </location>
</feature>
<reference evidence="1" key="2">
    <citation type="journal article" date="2022" name="New Phytol.">
        <title>Evolutionary transition to the ectomycorrhizal habit in the genomes of a hyperdiverse lineage of mushroom-forming fungi.</title>
        <authorList>
            <person name="Looney B."/>
            <person name="Miyauchi S."/>
            <person name="Morin E."/>
            <person name="Drula E."/>
            <person name="Courty P.E."/>
            <person name="Kohler A."/>
            <person name="Kuo A."/>
            <person name="LaButti K."/>
            <person name="Pangilinan J."/>
            <person name="Lipzen A."/>
            <person name="Riley R."/>
            <person name="Andreopoulos W."/>
            <person name="He G."/>
            <person name="Johnson J."/>
            <person name="Nolan M."/>
            <person name="Tritt A."/>
            <person name="Barry K.W."/>
            <person name="Grigoriev I.V."/>
            <person name="Nagy L.G."/>
            <person name="Hibbett D."/>
            <person name="Henrissat B."/>
            <person name="Matheny P.B."/>
            <person name="Labbe J."/>
            <person name="Martin F.M."/>
        </authorList>
    </citation>
    <scope>NUCLEOTIDE SEQUENCE</scope>
    <source>
        <strain evidence="1">EC-137</strain>
    </source>
</reference>
<name>A0ACB8QLL3_9AGAM</name>
<protein>
    <submittedName>
        <fullName evidence="1">Uncharacterized protein</fullName>
    </submittedName>
</protein>
<dbReference type="EMBL" id="MU273538">
    <property type="protein sequence ID" value="KAI0032713.1"/>
    <property type="molecule type" value="Genomic_DNA"/>
</dbReference>
<dbReference type="Proteomes" id="UP000814128">
    <property type="component" value="Unassembled WGS sequence"/>
</dbReference>